<dbReference type="PANTHER" id="PTHR43498:SF1">
    <property type="entry name" value="COB--COM HETERODISULFIDE REDUCTASE IRON-SULFUR SUBUNIT A"/>
    <property type="match status" value="1"/>
</dbReference>
<dbReference type="RefSeq" id="WP_330929215.1">
    <property type="nucleotide sequence ID" value="NZ_CP119075.1"/>
</dbReference>
<keyword evidence="5" id="KW-0411">Iron-sulfur</keyword>
<dbReference type="Pfam" id="PF12831">
    <property type="entry name" value="FAD_oxidored"/>
    <property type="match status" value="1"/>
</dbReference>
<evidence type="ECO:0000256" key="5">
    <source>
        <dbReference type="ARBA" id="ARBA00023014"/>
    </source>
</evidence>
<dbReference type="PANTHER" id="PTHR43498">
    <property type="entry name" value="FERREDOXIN:COB-COM HETERODISULFIDE REDUCTASE SUBUNIT A"/>
    <property type="match status" value="1"/>
</dbReference>
<keyword evidence="7" id="KW-1185">Reference proteome</keyword>
<keyword evidence="2" id="KW-0479">Metal-binding</keyword>
<evidence type="ECO:0000256" key="2">
    <source>
        <dbReference type="ARBA" id="ARBA00022723"/>
    </source>
</evidence>
<evidence type="ECO:0000256" key="4">
    <source>
        <dbReference type="ARBA" id="ARBA00023004"/>
    </source>
</evidence>
<accession>A0AAF0CLZ1</accession>
<protein>
    <submittedName>
        <fullName evidence="6">FAD-dependent oxidoreductase</fullName>
    </submittedName>
</protein>
<evidence type="ECO:0000313" key="7">
    <source>
        <dbReference type="Proteomes" id="UP001218638"/>
    </source>
</evidence>
<dbReference type="Gene3D" id="3.50.50.60">
    <property type="entry name" value="FAD/NAD(P)-binding domain"/>
    <property type="match status" value="1"/>
</dbReference>
<dbReference type="EMBL" id="CP119075">
    <property type="protein sequence ID" value="WED63408.1"/>
    <property type="molecule type" value="Genomic_DNA"/>
</dbReference>
<gene>
    <name evidence="6" type="ORF">PXH66_13800</name>
</gene>
<evidence type="ECO:0000256" key="1">
    <source>
        <dbReference type="ARBA" id="ARBA00022485"/>
    </source>
</evidence>
<dbReference type="InterPro" id="IPR036188">
    <property type="entry name" value="FAD/NAD-bd_sf"/>
</dbReference>
<dbReference type="Proteomes" id="UP001218638">
    <property type="component" value="Chromosome"/>
</dbReference>
<organism evidence="6 7">
    <name type="scientific">Synoicihabitans lomoniglobus</name>
    <dbReference type="NCBI Taxonomy" id="2909285"/>
    <lineage>
        <taxon>Bacteria</taxon>
        <taxon>Pseudomonadati</taxon>
        <taxon>Verrucomicrobiota</taxon>
        <taxon>Opitutia</taxon>
        <taxon>Opitutales</taxon>
        <taxon>Opitutaceae</taxon>
        <taxon>Synoicihabitans</taxon>
    </lineage>
</organism>
<dbReference type="GO" id="GO:0016491">
    <property type="term" value="F:oxidoreductase activity"/>
    <property type="evidence" value="ECO:0007669"/>
    <property type="project" value="UniProtKB-KW"/>
</dbReference>
<dbReference type="InterPro" id="IPR039650">
    <property type="entry name" value="HdrA-like"/>
</dbReference>
<dbReference type="AlphaFoldDB" id="A0AAF0CLZ1"/>
<evidence type="ECO:0000256" key="3">
    <source>
        <dbReference type="ARBA" id="ARBA00023002"/>
    </source>
</evidence>
<dbReference type="KEGG" id="slom:PXH66_13800"/>
<keyword evidence="1" id="KW-0004">4Fe-4S</keyword>
<keyword evidence="4" id="KW-0408">Iron</keyword>
<sequence length="631" mass="70384">MSDSETNLTAEVVVIGGTPGGIAAAITAARLGRTVILTEYHPMVGAMMTNGLGKSDIETREAINGVFREFVDNVLAHYVQTYGPDHPNVALCQNGYYYEPSVAEKVLDAMLAAESNLRILRHHELDTVSVVDAKVRAAVVQDRTSGVRRRLAGEVFVDATYEGDLAAKAGVPYRLGREARREFNELHAGVVYIDYETGAFMPGTTGEGDRRLQAYTYRLCVTTNPANSLTVTAPPDYDREDYVGYLDDWRQGRMGPPREMREGMGYFAPTFNTVVRALSLAELPNEKYDVNINPRPLGFPFCEVNYNYPEADWPERERIMTRVRNLTLGLLYFLQNDEEVPEDQRRLARRFNLARDEFTSSAGFPRQLYVREARRIRGEYTLSENDVFVESVLGRTRVHADSIAAGEFPIDSFPVRKREPGQNVALEGYVLMLDKLTHPYQIPYGIIVPQKVDGLLVPVAASTTHVAFSTIRLEPTWMALGQAAGTAAHLALAVDGEVREVAMDRLQHQLLEQGQVLTFFKDLDREHPCFAGLQFCGCRGFFEDYQARADEPLDGATALRWLERWGHDTAPATDWKEAETLTSEQLADVWRDWDAAGGGGEGSPVTRAEFCQRIYVLMLERSAAGATEVGS</sequence>
<evidence type="ECO:0000313" key="6">
    <source>
        <dbReference type="EMBL" id="WED63408.1"/>
    </source>
</evidence>
<dbReference type="SUPFAM" id="SSF51905">
    <property type="entry name" value="FAD/NAD(P)-binding domain"/>
    <property type="match status" value="1"/>
</dbReference>
<reference evidence="6" key="1">
    <citation type="submission" date="2023-03" db="EMBL/GenBank/DDBJ databases">
        <title>Lomoglobus Profundus gen. nov., sp. nov., a novel member of the phylum Verrucomicrobia, isolated from deep-marine sediment of South China Sea.</title>
        <authorList>
            <person name="Ahmad T."/>
            <person name="Ishaq S.E."/>
            <person name="Wang F."/>
        </authorList>
    </citation>
    <scope>NUCLEOTIDE SEQUENCE</scope>
    <source>
        <strain evidence="6">LMO-M01</strain>
    </source>
</reference>
<dbReference type="GO" id="GO:0051539">
    <property type="term" value="F:4 iron, 4 sulfur cluster binding"/>
    <property type="evidence" value="ECO:0007669"/>
    <property type="project" value="UniProtKB-KW"/>
</dbReference>
<keyword evidence="3" id="KW-0560">Oxidoreductase</keyword>
<proteinExistence type="predicted"/>
<name>A0AAF0CLZ1_9BACT</name>
<dbReference type="GO" id="GO:0046872">
    <property type="term" value="F:metal ion binding"/>
    <property type="evidence" value="ECO:0007669"/>
    <property type="project" value="UniProtKB-KW"/>
</dbReference>